<name>A0AAW2CJ33_9ROSI</name>
<feature type="compositionally biased region" description="Polar residues" evidence="1">
    <location>
        <begin position="186"/>
        <end position="196"/>
    </location>
</feature>
<feature type="domain" description="PB1-like" evidence="2">
    <location>
        <begin position="1"/>
        <end position="99"/>
    </location>
</feature>
<gene>
    <name evidence="3" type="ORF">SO802_021885</name>
</gene>
<organism evidence="3 4">
    <name type="scientific">Lithocarpus litseifolius</name>
    <dbReference type="NCBI Taxonomy" id="425828"/>
    <lineage>
        <taxon>Eukaryota</taxon>
        <taxon>Viridiplantae</taxon>
        <taxon>Streptophyta</taxon>
        <taxon>Embryophyta</taxon>
        <taxon>Tracheophyta</taxon>
        <taxon>Spermatophyta</taxon>
        <taxon>Magnoliopsida</taxon>
        <taxon>eudicotyledons</taxon>
        <taxon>Gunneridae</taxon>
        <taxon>Pentapetalae</taxon>
        <taxon>rosids</taxon>
        <taxon>fabids</taxon>
        <taxon>Fagales</taxon>
        <taxon>Fagaceae</taxon>
        <taxon>Lithocarpus</taxon>
    </lineage>
</organism>
<feature type="region of interest" description="Disordered" evidence="1">
    <location>
        <begin position="178"/>
        <end position="255"/>
    </location>
</feature>
<dbReference type="EMBL" id="JAZDWU010000007">
    <property type="protein sequence ID" value="KAK9997199.1"/>
    <property type="molecule type" value="Genomic_DNA"/>
</dbReference>
<proteinExistence type="predicted"/>
<evidence type="ECO:0000256" key="1">
    <source>
        <dbReference type="SAM" id="MobiDB-lite"/>
    </source>
</evidence>
<dbReference type="Proteomes" id="UP001459277">
    <property type="component" value="Unassembled WGS sequence"/>
</dbReference>
<evidence type="ECO:0000313" key="3">
    <source>
        <dbReference type="EMBL" id="KAK9997199.1"/>
    </source>
</evidence>
<keyword evidence="4" id="KW-1185">Reference proteome</keyword>
<evidence type="ECO:0000313" key="4">
    <source>
        <dbReference type="Proteomes" id="UP001459277"/>
    </source>
</evidence>
<evidence type="ECO:0000259" key="2">
    <source>
        <dbReference type="Pfam" id="PF26130"/>
    </source>
</evidence>
<dbReference type="InterPro" id="IPR058594">
    <property type="entry name" value="PB1-like_dom_pln"/>
</dbReference>
<dbReference type="AlphaFoldDB" id="A0AAW2CJ33"/>
<protein>
    <recommendedName>
        <fullName evidence="2">PB1-like domain-containing protein</fullName>
    </recommendedName>
</protein>
<feature type="compositionally biased region" description="Basic and acidic residues" evidence="1">
    <location>
        <begin position="197"/>
        <end position="212"/>
    </location>
</feature>
<reference evidence="3 4" key="1">
    <citation type="submission" date="2024-01" db="EMBL/GenBank/DDBJ databases">
        <title>A telomere-to-telomere, gap-free genome of sweet tea (Lithocarpus litseifolius).</title>
        <authorList>
            <person name="Zhou J."/>
        </authorList>
    </citation>
    <scope>NUCLEOTIDE SEQUENCE [LARGE SCALE GENOMIC DNA]</scope>
    <source>
        <strain evidence="3">Zhou-2022a</strain>
        <tissue evidence="3">Leaf</tissue>
    </source>
</reference>
<accession>A0AAW2CJ33</accession>
<dbReference type="Pfam" id="PF26130">
    <property type="entry name" value="PB1-like"/>
    <property type="match status" value="1"/>
</dbReference>
<comment type="caution">
    <text evidence="3">The sequence shown here is derived from an EMBL/GenBank/DDBJ whole genome shotgun (WGS) entry which is preliminary data.</text>
</comment>
<sequence>MFEFFTLYVHHGGYFSENPQEYVGGDVGVVDDCDPNKWSKVEIESICKDFGYSSVSRLWYKMNGDNNEGRKFHLINDNHDVMFITDLVRGHGQTHVYAERPVHEPILINGGNGVTLDLVIEPEDVAFGFYFCSSGSNDDDEFYDGDDDFDGHQYFYEGDRDGRNGGVDDEGGIGAVDGNLDGERPSPTNVDGNQSDSDVKVLRCRRIGKEPVVEEPQENEAITINSNDSDGDSDVEEARQMNHNQGYVGEDSSDS</sequence>